<comment type="pathway">
    <text evidence="1">Amino-acid biosynthesis; L-asparagine biosynthesis; L-asparagine from L-aspartate (L-Gln route): step 1/1.</text>
</comment>
<gene>
    <name evidence="10" type="primary">asnB</name>
    <name evidence="10" type="ORF">GCM10022402_35020</name>
</gene>
<dbReference type="InterPro" id="IPR006426">
    <property type="entry name" value="Asn_synth_AEB"/>
</dbReference>
<comment type="similarity">
    <text evidence="2">Belongs to the asparagine synthetase family.</text>
</comment>
<dbReference type="InterPro" id="IPR051786">
    <property type="entry name" value="ASN_synthetase/amidase"/>
</dbReference>
<dbReference type="PANTHER" id="PTHR43284:SF1">
    <property type="entry name" value="ASPARAGINE SYNTHETASE"/>
    <property type="match status" value="1"/>
</dbReference>
<dbReference type="EMBL" id="BAABDD010000018">
    <property type="protein sequence ID" value="GAA3753217.1"/>
    <property type="molecule type" value="Genomic_DNA"/>
</dbReference>
<evidence type="ECO:0000256" key="7">
    <source>
        <dbReference type="ARBA" id="ARBA00022962"/>
    </source>
</evidence>
<dbReference type="PIRSF" id="PIRSF001589">
    <property type="entry name" value="Asn_synthetase_glu-h"/>
    <property type="match status" value="1"/>
</dbReference>
<keyword evidence="6" id="KW-0061">Asparagine biosynthesis</keyword>
<dbReference type="PANTHER" id="PTHR43284">
    <property type="entry name" value="ASPARAGINE SYNTHETASE (GLUTAMINE-HYDROLYZING)"/>
    <property type="match status" value="1"/>
</dbReference>
<comment type="caution">
    <text evidence="10">The sequence shown here is derived from an EMBL/GenBank/DDBJ whole genome shotgun (WGS) entry which is preliminary data.</text>
</comment>
<evidence type="ECO:0000256" key="5">
    <source>
        <dbReference type="ARBA" id="ARBA00022840"/>
    </source>
</evidence>
<dbReference type="Gene3D" id="3.60.20.10">
    <property type="entry name" value="Glutamine Phosphoribosylpyrophosphate, subunit 1, domain 1"/>
    <property type="match status" value="1"/>
</dbReference>
<protein>
    <recommendedName>
        <fullName evidence="3">asparagine synthase (glutamine-hydrolyzing)</fullName>
        <ecNumber evidence="3">6.3.5.4</ecNumber>
    </recommendedName>
</protein>
<dbReference type="SUPFAM" id="SSF52402">
    <property type="entry name" value="Adenine nucleotide alpha hydrolases-like"/>
    <property type="match status" value="1"/>
</dbReference>
<keyword evidence="11" id="KW-1185">Reference proteome</keyword>
<dbReference type="PROSITE" id="PS51278">
    <property type="entry name" value="GATASE_TYPE_2"/>
    <property type="match status" value="1"/>
</dbReference>
<proteinExistence type="inferred from homology"/>
<dbReference type="CDD" id="cd00712">
    <property type="entry name" value="AsnB"/>
    <property type="match status" value="1"/>
</dbReference>
<evidence type="ECO:0000313" key="11">
    <source>
        <dbReference type="Proteomes" id="UP001500908"/>
    </source>
</evidence>
<dbReference type="RefSeq" id="WP_344973206.1">
    <property type="nucleotide sequence ID" value="NZ_BAABDD010000018.1"/>
</dbReference>
<evidence type="ECO:0000259" key="9">
    <source>
        <dbReference type="PROSITE" id="PS51278"/>
    </source>
</evidence>
<evidence type="ECO:0000256" key="4">
    <source>
        <dbReference type="ARBA" id="ARBA00022741"/>
    </source>
</evidence>
<dbReference type="InterPro" id="IPR001962">
    <property type="entry name" value="Asn_synthase"/>
</dbReference>
<dbReference type="InterPro" id="IPR014729">
    <property type="entry name" value="Rossmann-like_a/b/a_fold"/>
</dbReference>
<keyword evidence="6" id="KW-0028">Amino-acid biosynthesis</keyword>
<reference evidence="11" key="1">
    <citation type="journal article" date="2019" name="Int. J. Syst. Evol. Microbiol.">
        <title>The Global Catalogue of Microorganisms (GCM) 10K type strain sequencing project: providing services to taxonomists for standard genome sequencing and annotation.</title>
        <authorList>
            <consortium name="The Broad Institute Genomics Platform"/>
            <consortium name="The Broad Institute Genome Sequencing Center for Infectious Disease"/>
            <person name="Wu L."/>
            <person name="Ma J."/>
        </authorList>
    </citation>
    <scope>NUCLEOTIDE SEQUENCE [LARGE SCALE GENOMIC DNA]</scope>
    <source>
        <strain evidence="11">JCM 17137</strain>
    </source>
</reference>
<evidence type="ECO:0000256" key="2">
    <source>
        <dbReference type="ARBA" id="ARBA00005752"/>
    </source>
</evidence>
<dbReference type="SUPFAM" id="SSF56235">
    <property type="entry name" value="N-terminal nucleophile aminohydrolases (Ntn hydrolases)"/>
    <property type="match status" value="1"/>
</dbReference>
<keyword evidence="7" id="KW-0315">Glutamine amidotransferase</keyword>
<feature type="domain" description="Glutamine amidotransferase type-2" evidence="9">
    <location>
        <begin position="2"/>
        <end position="215"/>
    </location>
</feature>
<dbReference type="Proteomes" id="UP001500908">
    <property type="component" value="Unassembled WGS sequence"/>
</dbReference>
<dbReference type="Pfam" id="PF13537">
    <property type="entry name" value="GATase_7"/>
    <property type="match status" value="1"/>
</dbReference>
<comment type="catalytic activity">
    <reaction evidence="8">
        <text>L-aspartate + L-glutamine + ATP + H2O = L-asparagine + L-glutamate + AMP + diphosphate + H(+)</text>
        <dbReference type="Rhea" id="RHEA:12228"/>
        <dbReference type="ChEBI" id="CHEBI:15377"/>
        <dbReference type="ChEBI" id="CHEBI:15378"/>
        <dbReference type="ChEBI" id="CHEBI:29985"/>
        <dbReference type="ChEBI" id="CHEBI:29991"/>
        <dbReference type="ChEBI" id="CHEBI:30616"/>
        <dbReference type="ChEBI" id="CHEBI:33019"/>
        <dbReference type="ChEBI" id="CHEBI:58048"/>
        <dbReference type="ChEBI" id="CHEBI:58359"/>
        <dbReference type="ChEBI" id="CHEBI:456215"/>
        <dbReference type="EC" id="6.3.5.4"/>
    </reaction>
</comment>
<accession>A0ABP7G1S8</accession>
<evidence type="ECO:0000256" key="6">
    <source>
        <dbReference type="ARBA" id="ARBA00022888"/>
    </source>
</evidence>
<evidence type="ECO:0000256" key="8">
    <source>
        <dbReference type="ARBA" id="ARBA00048741"/>
    </source>
</evidence>
<organism evidence="10 11">
    <name type="scientific">Salinactinospora qingdaonensis</name>
    <dbReference type="NCBI Taxonomy" id="702744"/>
    <lineage>
        <taxon>Bacteria</taxon>
        <taxon>Bacillati</taxon>
        <taxon>Actinomycetota</taxon>
        <taxon>Actinomycetes</taxon>
        <taxon>Streptosporangiales</taxon>
        <taxon>Nocardiopsidaceae</taxon>
        <taxon>Salinactinospora</taxon>
    </lineage>
</organism>
<dbReference type="Gene3D" id="3.40.50.620">
    <property type="entry name" value="HUPs"/>
    <property type="match status" value="1"/>
</dbReference>
<evidence type="ECO:0000256" key="1">
    <source>
        <dbReference type="ARBA" id="ARBA00005187"/>
    </source>
</evidence>
<evidence type="ECO:0000256" key="3">
    <source>
        <dbReference type="ARBA" id="ARBA00012737"/>
    </source>
</evidence>
<keyword evidence="5" id="KW-0067">ATP-binding</keyword>
<name>A0ABP7G1S8_9ACTN</name>
<dbReference type="InterPro" id="IPR033738">
    <property type="entry name" value="AsnB_N"/>
</dbReference>
<sequence length="613" mass="68655">MSGLVGWIDLQRDLSRHGDVVHAMTERMRNRGPDGKGTWLSPHAALGHRELATSGVPAHEQPLCVETNAGPVTATHIGRFDNADELRRDIESAGGIVRNGTDTELLLHAFLLWGTDLLDRVHGGFAFAIWDGRTRQLFLARDRLGVKPLYYFAYPGGLLFGSEPKAIMANPHFEARLDLHALPIVLQPRLAMPGETPLAGLHEVPPAHVLTYSQAGLSHRRYWELTSHPHPHSFEKTARHVRELLEEIIGRQLSTAAPMGAMLSGGIDSTSVAALAMQALGHRAPDSDLATYCVRFENDAEPFVATELRPDVDAPYASAAAEFLGTRHTTLSATTHDLLEVIPETRRARDLPGWGQFDASMYLLFQRMRRDCTVALTGEAADEVFGGYPYFFKPEVLQRNRFPWLGDGPKLVDFLSPELTALVKPEEDERERYAQLLARVPRLPGEDAENARMREVFFLGLAGPLSVILDRKERMSMALGLDVRVPFCDHRLLEYVWNVPWQLKCTGGVKGLLKAAMADVLPQATLQRKKSAYPHVQHSEYDRMLIRQASWIVNDSQSRLAWMFDTERFNELIRRISANELNSELPGGSNQAGLLIQLVEMHNWVDEYQVSVR</sequence>
<dbReference type="CDD" id="cd01991">
    <property type="entry name" value="Asn_synthase_B_C"/>
    <property type="match status" value="1"/>
</dbReference>
<evidence type="ECO:0000313" key="10">
    <source>
        <dbReference type="EMBL" id="GAA3753217.1"/>
    </source>
</evidence>
<dbReference type="InterPro" id="IPR017932">
    <property type="entry name" value="GATase_2_dom"/>
</dbReference>
<dbReference type="Pfam" id="PF00733">
    <property type="entry name" value="Asn_synthase"/>
    <property type="match status" value="1"/>
</dbReference>
<dbReference type="NCBIfam" id="TIGR01536">
    <property type="entry name" value="asn_synth_AEB"/>
    <property type="match status" value="1"/>
</dbReference>
<keyword evidence="4" id="KW-0547">Nucleotide-binding</keyword>
<dbReference type="EC" id="6.3.5.4" evidence="3"/>
<dbReference type="InterPro" id="IPR029055">
    <property type="entry name" value="Ntn_hydrolases_N"/>
</dbReference>